<name>A0ABS9RMU0_9FLAO</name>
<protein>
    <submittedName>
        <fullName evidence="1">YdbH domain-containing protein</fullName>
    </submittedName>
</protein>
<evidence type="ECO:0000313" key="1">
    <source>
        <dbReference type="EMBL" id="MCH4554279.1"/>
    </source>
</evidence>
<sequence>LSTTLQFTDLLNLESAPGQVATIKSVNPGVAANDGTIRYQTLPGNRVRIEGGEWPFAGGRRTLLPTLLDFSTDQVRRMTFRIRGAAADQFL</sequence>
<organism evidence="1 2">
    <name type="scientific">Aestuariibaculum lutulentum</name>
    <dbReference type="NCBI Taxonomy" id="2920935"/>
    <lineage>
        <taxon>Bacteria</taxon>
        <taxon>Pseudomonadati</taxon>
        <taxon>Bacteroidota</taxon>
        <taxon>Flavobacteriia</taxon>
        <taxon>Flavobacteriales</taxon>
        <taxon>Flavobacteriaceae</taxon>
    </lineage>
</organism>
<comment type="caution">
    <text evidence="1">The sequence shown here is derived from an EMBL/GenBank/DDBJ whole genome shotgun (WGS) entry which is preliminary data.</text>
</comment>
<evidence type="ECO:0000313" key="2">
    <source>
        <dbReference type="Proteomes" id="UP001156141"/>
    </source>
</evidence>
<dbReference type="Pfam" id="PF11739">
    <property type="entry name" value="YdbH-like"/>
    <property type="match status" value="1"/>
</dbReference>
<dbReference type="RefSeq" id="WP_240575697.1">
    <property type="nucleotide sequence ID" value="NZ_JAKVQD010000170.1"/>
</dbReference>
<dbReference type="Proteomes" id="UP001156141">
    <property type="component" value="Unassembled WGS sequence"/>
</dbReference>
<feature type="non-terminal residue" evidence="1">
    <location>
        <position position="91"/>
    </location>
</feature>
<dbReference type="InterPro" id="IPR021730">
    <property type="entry name" value="YdbH"/>
</dbReference>
<feature type="non-terminal residue" evidence="1">
    <location>
        <position position="1"/>
    </location>
</feature>
<accession>A0ABS9RMU0</accession>
<proteinExistence type="predicted"/>
<keyword evidence="2" id="KW-1185">Reference proteome</keyword>
<reference evidence="1" key="1">
    <citation type="submission" date="2022-02" db="EMBL/GenBank/DDBJ databases">
        <title>Aestuariibaculum sp., a marine bacterium isolated from sediment in Guangxi.</title>
        <authorList>
            <person name="Ying J."/>
        </authorList>
    </citation>
    <scope>NUCLEOTIDE SEQUENCE</scope>
    <source>
        <strain evidence="1">L182</strain>
    </source>
</reference>
<dbReference type="EMBL" id="JAKVQD010000170">
    <property type="protein sequence ID" value="MCH4554279.1"/>
    <property type="molecule type" value="Genomic_DNA"/>
</dbReference>
<gene>
    <name evidence="1" type="ORF">MKW35_16790</name>
</gene>